<dbReference type="AlphaFoldDB" id="A0A7X4GIA3"/>
<dbReference type="Proteomes" id="UP000465810">
    <property type="component" value="Unassembled WGS sequence"/>
</dbReference>
<dbReference type="GO" id="GO:0003677">
    <property type="term" value="F:DNA binding"/>
    <property type="evidence" value="ECO:0007669"/>
    <property type="project" value="InterPro"/>
</dbReference>
<protein>
    <recommendedName>
        <fullName evidence="1">DNA polymerase III beta sliding clamp N-terminal domain-containing protein</fullName>
    </recommendedName>
</protein>
<evidence type="ECO:0000259" key="1">
    <source>
        <dbReference type="Pfam" id="PF00712"/>
    </source>
</evidence>
<dbReference type="EMBL" id="WVTD01000009">
    <property type="protein sequence ID" value="MYL98731.1"/>
    <property type="molecule type" value="Genomic_DNA"/>
</dbReference>
<dbReference type="Gene3D" id="3.10.150.10">
    <property type="entry name" value="DNA Polymerase III, subunit A, domain 2"/>
    <property type="match status" value="1"/>
</dbReference>
<dbReference type="GO" id="GO:0003887">
    <property type="term" value="F:DNA-directed DNA polymerase activity"/>
    <property type="evidence" value="ECO:0007669"/>
    <property type="project" value="InterPro"/>
</dbReference>
<dbReference type="Pfam" id="PF00712">
    <property type="entry name" value="DNA_pol3_beta"/>
    <property type="match status" value="1"/>
</dbReference>
<dbReference type="GO" id="GO:0006260">
    <property type="term" value="P:DNA replication"/>
    <property type="evidence" value="ECO:0007669"/>
    <property type="project" value="InterPro"/>
</dbReference>
<evidence type="ECO:0000313" key="3">
    <source>
        <dbReference type="Proteomes" id="UP000465810"/>
    </source>
</evidence>
<sequence>MATKRSPKTRVQASVLHGALKDVLEIVEARSTIPVLAHVLIEIADQQLTVMASDLDHWATRSCATADRDGPDNRPSLAGARRLGRVRRAAFSPSKPSRRTVRRWVERMEQSETILRLSG</sequence>
<dbReference type="RefSeq" id="WP_160986360.1">
    <property type="nucleotide sequence ID" value="NZ_WVTD01000009.1"/>
</dbReference>
<dbReference type="SUPFAM" id="SSF55979">
    <property type="entry name" value="DNA clamp"/>
    <property type="match status" value="1"/>
</dbReference>
<dbReference type="InterPro" id="IPR022634">
    <property type="entry name" value="DNA_polIII_beta_N"/>
</dbReference>
<keyword evidence="3" id="KW-1185">Reference proteome</keyword>
<feature type="domain" description="DNA polymerase III beta sliding clamp N-terminal" evidence="1">
    <location>
        <begin position="10"/>
        <end position="56"/>
    </location>
</feature>
<proteinExistence type="predicted"/>
<comment type="caution">
    <text evidence="2">The sequence shown here is derived from an EMBL/GenBank/DDBJ whole genome shotgun (WGS) entry which is preliminary data.</text>
</comment>
<reference evidence="2 3" key="1">
    <citation type="submission" date="2019-12" db="EMBL/GenBank/DDBJ databases">
        <authorList>
            <person name="Feng G."/>
            <person name="Zhu H."/>
        </authorList>
    </citation>
    <scope>NUCLEOTIDE SEQUENCE [LARGE SCALE GENOMIC DNA]</scope>
    <source>
        <strain evidence="2 3">FGD1</strain>
    </source>
</reference>
<accession>A0A7X4GIA3</accession>
<dbReference type="InterPro" id="IPR046938">
    <property type="entry name" value="DNA_clamp_sf"/>
</dbReference>
<evidence type="ECO:0000313" key="2">
    <source>
        <dbReference type="EMBL" id="MYL98731.1"/>
    </source>
</evidence>
<dbReference type="GO" id="GO:0009360">
    <property type="term" value="C:DNA polymerase III complex"/>
    <property type="evidence" value="ECO:0007669"/>
    <property type="project" value="InterPro"/>
</dbReference>
<organism evidence="2 3">
    <name type="scientific">Novosphingobium silvae</name>
    <dbReference type="NCBI Taxonomy" id="2692619"/>
    <lineage>
        <taxon>Bacteria</taxon>
        <taxon>Pseudomonadati</taxon>
        <taxon>Pseudomonadota</taxon>
        <taxon>Alphaproteobacteria</taxon>
        <taxon>Sphingomonadales</taxon>
        <taxon>Sphingomonadaceae</taxon>
        <taxon>Novosphingobium</taxon>
    </lineage>
</organism>
<gene>
    <name evidence="2" type="ORF">GR702_13255</name>
</gene>
<name>A0A7X4GIA3_9SPHN</name>
<dbReference type="GO" id="GO:0008408">
    <property type="term" value="F:3'-5' exonuclease activity"/>
    <property type="evidence" value="ECO:0007669"/>
    <property type="project" value="InterPro"/>
</dbReference>